<dbReference type="EMBL" id="CAJJDN010000009">
    <property type="protein sequence ID" value="CAD8055846.1"/>
    <property type="molecule type" value="Genomic_DNA"/>
</dbReference>
<dbReference type="Proteomes" id="UP000692954">
    <property type="component" value="Unassembled WGS sequence"/>
</dbReference>
<evidence type="ECO:0000313" key="1">
    <source>
        <dbReference type="EMBL" id="CAD8055846.1"/>
    </source>
</evidence>
<dbReference type="AlphaFoldDB" id="A0A8S1KT39"/>
<dbReference type="OrthoDB" id="287244at2759"/>
<proteinExistence type="predicted"/>
<comment type="caution">
    <text evidence="1">The sequence shown here is derived from an EMBL/GenBank/DDBJ whole genome shotgun (WGS) entry which is preliminary data.</text>
</comment>
<organism evidence="1 2">
    <name type="scientific">Paramecium sonneborni</name>
    <dbReference type="NCBI Taxonomy" id="65129"/>
    <lineage>
        <taxon>Eukaryota</taxon>
        <taxon>Sar</taxon>
        <taxon>Alveolata</taxon>
        <taxon>Ciliophora</taxon>
        <taxon>Intramacronucleata</taxon>
        <taxon>Oligohymenophorea</taxon>
        <taxon>Peniculida</taxon>
        <taxon>Parameciidae</taxon>
        <taxon>Paramecium</taxon>
    </lineage>
</organism>
<evidence type="ECO:0000313" key="2">
    <source>
        <dbReference type="Proteomes" id="UP000692954"/>
    </source>
</evidence>
<reference evidence="1" key="1">
    <citation type="submission" date="2021-01" db="EMBL/GenBank/DDBJ databases">
        <authorList>
            <consortium name="Genoscope - CEA"/>
            <person name="William W."/>
        </authorList>
    </citation>
    <scope>NUCLEOTIDE SEQUENCE</scope>
</reference>
<name>A0A8S1KT39_9CILI</name>
<sequence length="248" mass="29811">MTSTSNQLVFPPIGQHIKELQDQLKESIIQYKEDRYQEYKDVKKKRMKEINEQNKYKIFHRKVFNSQSKQYGGIFEKEKDIYLCKEPLINDYLKYHIIEPQRNLEKGLIEIKTGRKEFYDGSCFGEVPLSKLGQKERKQREFWIKEEERQAKIKQKTLREQQGGVQKKINQSKRLQELKVFIPNKFSLDLFDEHPSQILRLTQLHQHSKTMKWKPNSFYGEVFDNSFSKLSDQNKSILQDIEKTDQQE</sequence>
<accession>A0A8S1KT39</accession>
<keyword evidence="2" id="KW-1185">Reference proteome</keyword>
<protein>
    <submittedName>
        <fullName evidence="1">Uncharacterized protein</fullName>
    </submittedName>
</protein>
<gene>
    <name evidence="1" type="ORF">PSON_ATCC_30995.1.T0090458</name>
</gene>